<protein>
    <recommendedName>
        <fullName evidence="3">Aminoglycoside phosphotransferase domain-containing protein</fullName>
    </recommendedName>
</protein>
<accession>A0ABR4AWI7</accession>
<evidence type="ECO:0008006" key="3">
    <source>
        <dbReference type="Google" id="ProtNLM"/>
    </source>
</evidence>
<evidence type="ECO:0000313" key="1">
    <source>
        <dbReference type="EMBL" id="KAL2049503.1"/>
    </source>
</evidence>
<dbReference type="EMBL" id="JBHFEH010000062">
    <property type="protein sequence ID" value="KAL2049503.1"/>
    <property type="molecule type" value="Genomic_DNA"/>
</dbReference>
<evidence type="ECO:0000313" key="2">
    <source>
        <dbReference type="Proteomes" id="UP001590951"/>
    </source>
</evidence>
<reference evidence="1 2" key="1">
    <citation type="submission" date="2024-09" db="EMBL/GenBank/DDBJ databases">
        <title>Rethinking Asexuality: The Enigmatic Case of Functional Sexual Genes in Lepraria (Stereocaulaceae).</title>
        <authorList>
            <person name="Doellman M."/>
            <person name="Sun Y."/>
            <person name="Barcenas-Pena A."/>
            <person name="Lumbsch H.T."/>
            <person name="Grewe F."/>
        </authorList>
    </citation>
    <scope>NUCLEOTIDE SEQUENCE [LARGE SCALE GENOMIC DNA]</scope>
    <source>
        <strain evidence="1 2">Grewe 0041</strain>
    </source>
</reference>
<gene>
    <name evidence="1" type="ORF">ABVK25_010190</name>
</gene>
<proteinExistence type="predicted"/>
<organism evidence="1 2">
    <name type="scientific">Lepraria finkii</name>
    <dbReference type="NCBI Taxonomy" id="1340010"/>
    <lineage>
        <taxon>Eukaryota</taxon>
        <taxon>Fungi</taxon>
        <taxon>Dikarya</taxon>
        <taxon>Ascomycota</taxon>
        <taxon>Pezizomycotina</taxon>
        <taxon>Lecanoromycetes</taxon>
        <taxon>OSLEUM clade</taxon>
        <taxon>Lecanoromycetidae</taxon>
        <taxon>Lecanorales</taxon>
        <taxon>Lecanorineae</taxon>
        <taxon>Stereocaulaceae</taxon>
        <taxon>Lepraria</taxon>
    </lineage>
</organism>
<comment type="caution">
    <text evidence="1">The sequence shown here is derived from an EMBL/GenBank/DDBJ whole genome shotgun (WGS) entry which is preliminary data.</text>
</comment>
<keyword evidence="2" id="KW-1185">Reference proteome</keyword>
<name>A0ABR4AWI7_9LECA</name>
<sequence>MFLDQDVFFHLGEPYDKPDEELFKERKKELKLLANRTDMLHKALPVLCANAQASSSEQDTMLSHPDLSRRNIFFNDTGTPISLLD</sequence>
<dbReference type="Proteomes" id="UP001590951">
    <property type="component" value="Unassembled WGS sequence"/>
</dbReference>